<comment type="caution">
    <text evidence="2">The sequence shown here is derived from an EMBL/GenBank/DDBJ whole genome shotgun (WGS) entry which is preliminary data.</text>
</comment>
<feature type="compositionally biased region" description="Polar residues" evidence="1">
    <location>
        <begin position="105"/>
        <end position="118"/>
    </location>
</feature>
<feature type="region of interest" description="Disordered" evidence="1">
    <location>
        <begin position="101"/>
        <end position="121"/>
    </location>
</feature>
<evidence type="ECO:0000313" key="3">
    <source>
        <dbReference type="Proteomes" id="UP001159405"/>
    </source>
</evidence>
<evidence type="ECO:0008006" key="4">
    <source>
        <dbReference type="Google" id="ProtNLM"/>
    </source>
</evidence>
<organism evidence="2 3">
    <name type="scientific">Porites lobata</name>
    <dbReference type="NCBI Taxonomy" id="104759"/>
    <lineage>
        <taxon>Eukaryota</taxon>
        <taxon>Metazoa</taxon>
        <taxon>Cnidaria</taxon>
        <taxon>Anthozoa</taxon>
        <taxon>Hexacorallia</taxon>
        <taxon>Scleractinia</taxon>
        <taxon>Fungiina</taxon>
        <taxon>Poritidae</taxon>
        <taxon>Porites</taxon>
    </lineage>
</organism>
<proteinExistence type="predicted"/>
<keyword evidence="3" id="KW-1185">Reference proteome</keyword>
<feature type="non-terminal residue" evidence="2">
    <location>
        <position position="1"/>
    </location>
</feature>
<gene>
    <name evidence="2" type="ORF">PLOB_00026938</name>
</gene>
<name>A0ABN8RWB7_9CNID</name>
<dbReference type="EMBL" id="CALNXK010000322">
    <property type="protein sequence ID" value="CAH3182399.1"/>
    <property type="molecule type" value="Genomic_DNA"/>
</dbReference>
<dbReference type="Proteomes" id="UP001159405">
    <property type="component" value="Unassembled WGS sequence"/>
</dbReference>
<sequence>LHACVNKTINKHAPLRSISNRKQKFLAKPWLTAGLRKSIGVKNNLFYTSDRDKYKFYRNKIIYLTRLSKANYYQGFFDLNICNMRQTWTGINELIGNCKKKNKRNSTNSIRSNPNEVPTSDPKEISNILNKYFATVGSKLASKIPQTINTFYDYLDPPLNRTFFFDPIIPEDINLEISVLQDNKAYGLYSSPVRLLKLAKR</sequence>
<protein>
    <recommendedName>
        <fullName evidence="4">Ribosomal protein S3</fullName>
    </recommendedName>
</protein>
<feature type="non-terminal residue" evidence="2">
    <location>
        <position position="201"/>
    </location>
</feature>
<evidence type="ECO:0000256" key="1">
    <source>
        <dbReference type="SAM" id="MobiDB-lite"/>
    </source>
</evidence>
<accession>A0ABN8RWB7</accession>
<evidence type="ECO:0000313" key="2">
    <source>
        <dbReference type="EMBL" id="CAH3182399.1"/>
    </source>
</evidence>
<reference evidence="2 3" key="1">
    <citation type="submission" date="2022-05" db="EMBL/GenBank/DDBJ databases">
        <authorList>
            <consortium name="Genoscope - CEA"/>
            <person name="William W."/>
        </authorList>
    </citation>
    <scope>NUCLEOTIDE SEQUENCE [LARGE SCALE GENOMIC DNA]</scope>
</reference>